<sequence length="300" mass="33297">MVSVLSSIDTRHEDMIHDAQVDFYGTRLATCSTDLTVRIFEIKNDVNTLQAELRGHEGPVWQVAWAHPSFGTLLASCSYDRRVFIWKEVSVGRWEKLYDHHVHDTSVNSICWAPPEHGLILACGSSDGSISILYNQGGTWESKKISNAHALGCNAVSWAPPLSPPPSSTLVRRIVSGGCDNIVRIWRETDENWVEEAKIEAHHDWVRDVAWSPSIGLPHSLIASCSSDKKVCIHRQETEGGPWTTQLLARLEDVAWHVSWALTGHILAVSSGDNKVSLFKETLDGKWITISNMGAATNGR</sequence>
<evidence type="ECO:0000256" key="9">
    <source>
        <dbReference type="ARBA" id="ARBA00022927"/>
    </source>
</evidence>
<evidence type="ECO:0000256" key="6">
    <source>
        <dbReference type="ARBA" id="ARBA00022574"/>
    </source>
</evidence>
<accession>A0A7R8W638</accession>
<evidence type="ECO:0000256" key="5">
    <source>
        <dbReference type="ARBA" id="ARBA00022448"/>
    </source>
</evidence>
<evidence type="ECO:0000313" key="14">
    <source>
        <dbReference type="EMBL" id="CAD7223076.1"/>
    </source>
</evidence>
<dbReference type="GO" id="GO:0032527">
    <property type="term" value="P:protein exit from endoplasmic reticulum"/>
    <property type="evidence" value="ECO:0007669"/>
    <property type="project" value="TreeGrafter"/>
</dbReference>
<dbReference type="AlphaFoldDB" id="A0A7R8W638"/>
<evidence type="ECO:0000256" key="2">
    <source>
        <dbReference type="ARBA" id="ARBA00004567"/>
    </source>
</evidence>
<dbReference type="EMBL" id="OB660146">
    <property type="protein sequence ID" value="CAD7223076.1"/>
    <property type="molecule type" value="Genomic_DNA"/>
</dbReference>
<dbReference type="FunFam" id="2.130.10.10:FF:000017">
    <property type="entry name" value="SEC13 homolog (S. cerevisiae)"/>
    <property type="match status" value="1"/>
</dbReference>
<evidence type="ECO:0000256" key="4">
    <source>
        <dbReference type="ARBA" id="ARBA00019195"/>
    </source>
</evidence>
<keyword evidence="11" id="KW-0906">Nuclear pore complex</keyword>
<proteinExistence type="inferred from homology"/>
<keyword evidence="13" id="KW-0539">Nucleus</keyword>
<comment type="similarity">
    <text evidence="3">Belongs to the WD repeat SEC13 family.</text>
</comment>
<dbReference type="GO" id="GO:0030127">
    <property type="term" value="C:COPII vesicle coat"/>
    <property type="evidence" value="ECO:0007669"/>
    <property type="project" value="TreeGrafter"/>
</dbReference>
<organism evidence="14">
    <name type="scientific">Cyprideis torosa</name>
    <dbReference type="NCBI Taxonomy" id="163714"/>
    <lineage>
        <taxon>Eukaryota</taxon>
        <taxon>Metazoa</taxon>
        <taxon>Ecdysozoa</taxon>
        <taxon>Arthropoda</taxon>
        <taxon>Crustacea</taxon>
        <taxon>Oligostraca</taxon>
        <taxon>Ostracoda</taxon>
        <taxon>Podocopa</taxon>
        <taxon>Podocopida</taxon>
        <taxon>Cytherocopina</taxon>
        <taxon>Cytheroidea</taxon>
        <taxon>Cytherideidae</taxon>
        <taxon>Cyprideis</taxon>
    </lineage>
</organism>
<dbReference type="GO" id="GO:0051028">
    <property type="term" value="P:mRNA transport"/>
    <property type="evidence" value="ECO:0007669"/>
    <property type="project" value="UniProtKB-KW"/>
</dbReference>
<evidence type="ECO:0000256" key="1">
    <source>
        <dbReference type="ARBA" id="ARBA00004371"/>
    </source>
</evidence>
<evidence type="ECO:0000256" key="12">
    <source>
        <dbReference type="ARBA" id="ARBA00023228"/>
    </source>
</evidence>
<dbReference type="PANTHER" id="PTHR11024">
    <property type="entry name" value="NUCLEAR PORE COMPLEX PROTEIN SEC13 / SEH1 FAMILY MEMBER"/>
    <property type="match status" value="1"/>
</dbReference>
<evidence type="ECO:0000256" key="10">
    <source>
        <dbReference type="ARBA" id="ARBA00023010"/>
    </source>
</evidence>
<keyword evidence="8" id="KW-0509">mRNA transport</keyword>
<dbReference type="PANTHER" id="PTHR11024:SF2">
    <property type="entry name" value="PROTEIN SEC13 HOMOLOG"/>
    <property type="match status" value="1"/>
</dbReference>
<keyword evidence="5" id="KW-0813">Transport</keyword>
<gene>
    <name evidence="14" type="ORF">CTOB1V02_LOCUS1071</name>
</gene>
<dbReference type="GO" id="GO:0090114">
    <property type="term" value="P:COPII-coated vesicle budding"/>
    <property type="evidence" value="ECO:0007669"/>
    <property type="project" value="TreeGrafter"/>
</dbReference>
<name>A0A7R8W638_9CRUS</name>
<dbReference type="PROSITE" id="PS50082">
    <property type="entry name" value="WD_REPEATS_2"/>
    <property type="match status" value="1"/>
</dbReference>
<dbReference type="SUPFAM" id="SSF50978">
    <property type="entry name" value="WD40 repeat-like"/>
    <property type="match status" value="1"/>
</dbReference>
<dbReference type="Gene3D" id="2.130.10.10">
    <property type="entry name" value="YVTN repeat-like/Quinoprotein amine dehydrogenase"/>
    <property type="match status" value="1"/>
</dbReference>
<keyword evidence="9" id="KW-0653">Protein transport</keyword>
<dbReference type="InterPro" id="IPR015943">
    <property type="entry name" value="WD40/YVTN_repeat-like_dom_sf"/>
</dbReference>
<evidence type="ECO:0000256" key="3">
    <source>
        <dbReference type="ARBA" id="ARBA00010102"/>
    </source>
</evidence>
<keyword evidence="6" id="KW-0853">WD repeat</keyword>
<dbReference type="SMART" id="SM00320">
    <property type="entry name" value="WD40"/>
    <property type="match status" value="6"/>
</dbReference>
<dbReference type="GO" id="GO:0031080">
    <property type="term" value="C:nuclear pore outer ring"/>
    <property type="evidence" value="ECO:0007669"/>
    <property type="project" value="TreeGrafter"/>
</dbReference>
<dbReference type="OrthoDB" id="364224at2759"/>
<evidence type="ECO:0000256" key="13">
    <source>
        <dbReference type="ARBA" id="ARBA00023242"/>
    </source>
</evidence>
<keyword evidence="10" id="KW-0811">Translocation</keyword>
<dbReference type="GO" id="GO:0032008">
    <property type="term" value="P:positive regulation of TOR signaling"/>
    <property type="evidence" value="ECO:0007669"/>
    <property type="project" value="TreeGrafter"/>
</dbReference>
<dbReference type="GO" id="GO:0006606">
    <property type="term" value="P:protein import into nucleus"/>
    <property type="evidence" value="ECO:0007669"/>
    <property type="project" value="TreeGrafter"/>
</dbReference>
<dbReference type="InterPro" id="IPR037363">
    <property type="entry name" value="Sec13/Seh1_fam"/>
</dbReference>
<reference evidence="14" key="1">
    <citation type="submission" date="2020-11" db="EMBL/GenBank/DDBJ databases">
        <authorList>
            <person name="Tran Van P."/>
        </authorList>
    </citation>
    <scope>NUCLEOTIDE SEQUENCE</scope>
</reference>
<evidence type="ECO:0000256" key="11">
    <source>
        <dbReference type="ARBA" id="ARBA00023132"/>
    </source>
</evidence>
<comment type="subcellular location">
    <subcellularLocation>
        <location evidence="1">Lysosome</location>
    </subcellularLocation>
    <subcellularLocation>
        <location evidence="2">Nucleus</location>
        <location evidence="2">Nuclear pore complex</location>
    </subcellularLocation>
</comment>
<dbReference type="GO" id="GO:0005198">
    <property type="term" value="F:structural molecule activity"/>
    <property type="evidence" value="ECO:0007669"/>
    <property type="project" value="InterPro"/>
</dbReference>
<evidence type="ECO:0000256" key="8">
    <source>
        <dbReference type="ARBA" id="ARBA00022816"/>
    </source>
</evidence>
<keyword evidence="7" id="KW-0677">Repeat</keyword>
<keyword evidence="12" id="KW-0458">Lysosome</keyword>
<protein>
    <recommendedName>
        <fullName evidence="4">Protein SEC13 homolog</fullName>
    </recommendedName>
</protein>
<evidence type="ECO:0000256" key="7">
    <source>
        <dbReference type="ARBA" id="ARBA00022737"/>
    </source>
</evidence>
<dbReference type="Pfam" id="PF00400">
    <property type="entry name" value="WD40"/>
    <property type="match status" value="5"/>
</dbReference>
<dbReference type="InterPro" id="IPR036322">
    <property type="entry name" value="WD40_repeat_dom_sf"/>
</dbReference>
<dbReference type="InterPro" id="IPR001680">
    <property type="entry name" value="WD40_rpt"/>
</dbReference>
<dbReference type="GO" id="GO:0005764">
    <property type="term" value="C:lysosome"/>
    <property type="evidence" value="ECO:0007669"/>
    <property type="project" value="UniProtKB-SubCell"/>
</dbReference>